<evidence type="ECO:0000256" key="2">
    <source>
        <dbReference type="ARBA" id="ARBA00022845"/>
    </source>
</evidence>
<keyword evidence="3" id="KW-0652">Protein synthesis inhibitor</keyword>
<dbReference type="PANTHER" id="PTHR12669:SF12">
    <property type="entry name" value="EUKARYOTIC TRANSLATION INITIATION FACTOR 4E-BINDING PROTEIN"/>
    <property type="match status" value="1"/>
</dbReference>
<keyword evidence="2" id="KW-0810">Translation regulation</keyword>
<evidence type="ECO:0000256" key="1">
    <source>
        <dbReference type="ARBA" id="ARBA00005480"/>
    </source>
</evidence>
<organism evidence="5">
    <name type="scientific">Phallusia mammillata</name>
    <dbReference type="NCBI Taxonomy" id="59560"/>
    <lineage>
        <taxon>Eukaryota</taxon>
        <taxon>Metazoa</taxon>
        <taxon>Chordata</taxon>
        <taxon>Tunicata</taxon>
        <taxon>Ascidiacea</taxon>
        <taxon>Phlebobranchia</taxon>
        <taxon>Ascidiidae</taxon>
        <taxon>Phallusia</taxon>
    </lineage>
</organism>
<comment type="similarity">
    <text evidence="1">Belongs to the eIF4E-binding protein family.</text>
</comment>
<gene>
    <name evidence="5" type="primary">LOC100187288</name>
</gene>
<evidence type="ECO:0000256" key="4">
    <source>
        <dbReference type="SAM" id="MobiDB-lite"/>
    </source>
</evidence>
<sequence length="325" mass="35628">MSTGTIPQSIPIRRIKLNHMSELPHDYGTTPGGTLFSTTPGGTRIIYDRSFLLKCRASPMSNTPPSNLPDIPGVTSPDKSPSKVIGRIEEEKEIPKENGGYFWQLRSPPPPLPPPPILSPLAAGFDAFPVAKGPLQQYRQRNFMQQNSAIVEKTCLNVANSVINAMHMPPPVSCLPPMPDHYDANNNQCSGDGLWQLAQPGSIQTPNPTYPTSQLNAWRQAKFNQVISQAVSQTIVNAPHLVPTATRNVHNTQAYRGRGRGMSQSNIPGNLCKPMQKLFMSKQGNNAQHTGQFSDCVEPSGMPMYGQLHHDNHQLKAVDENSNVI</sequence>
<dbReference type="Pfam" id="PF05456">
    <property type="entry name" value="eIF_4EBP"/>
    <property type="match status" value="1"/>
</dbReference>
<proteinExistence type="evidence at transcript level"/>
<protein>
    <submittedName>
        <fullName evidence="5">Uncharacterized protein LOC100187288</fullName>
    </submittedName>
</protein>
<dbReference type="EMBL" id="LR787200">
    <property type="protein sequence ID" value="CAB3263062.1"/>
    <property type="molecule type" value="mRNA"/>
</dbReference>
<dbReference type="PANTHER" id="PTHR12669">
    <property type="entry name" value="EUKARYOTIC TRANSLATION INITIATION FACTOR 4E-BINDING PROTEIN"/>
    <property type="match status" value="1"/>
</dbReference>
<dbReference type="GO" id="GO:0005737">
    <property type="term" value="C:cytoplasm"/>
    <property type="evidence" value="ECO:0007669"/>
    <property type="project" value="TreeGrafter"/>
</dbReference>
<dbReference type="AlphaFoldDB" id="A0A6F9DI14"/>
<reference evidence="5" key="1">
    <citation type="submission" date="2020-04" db="EMBL/GenBank/DDBJ databases">
        <authorList>
            <person name="Neveu A P."/>
        </authorList>
    </citation>
    <scope>NUCLEOTIDE SEQUENCE</scope>
    <source>
        <tissue evidence="5">Whole embryo</tissue>
    </source>
</reference>
<feature type="region of interest" description="Disordered" evidence="4">
    <location>
        <begin position="61"/>
        <end position="82"/>
    </location>
</feature>
<name>A0A6F9DI14_9ASCI</name>
<evidence type="ECO:0000256" key="3">
    <source>
        <dbReference type="ARBA" id="ARBA00023193"/>
    </source>
</evidence>
<accession>A0A6F9DI14</accession>
<evidence type="ECO:0000313" key="5">
    <source>
        <dbReference type="EMBL" id="CAB3263062.1"/>
    </source>
</evidence>
<dbReference type="InterPro" id="IPR008606">
    <property type="entry name" value="EIF4EBP"/>
</dbReference>
<dbReference type="GO" id="GO:0045947">
    <property type="term" value="P:negative regulation of translational initiation"/>
    <property type="evidence" value="ECO:0007669"/>
    <property type="project" value="InterPro"/>
</dbReference>
<dbReference type="GO" id="GO:0008190">
    <property type="term" value="F:eukaryotic initiation factor 4E binding"/>
    <property type="evidence" value="ECO:0007669"/>
    <property type="project" value="InterPro"/>
</dbReference>